<keyword evidence="1" id="KW-0732">Signal</keyword>
<name>A0A9D4NIS0_DREPO</name>
<dbReference type="AlphaFoldDB" id="A0A9D4NIS0"/>
<evidence type="ECO:0000256" key="1">
    <source>
        <dbReference type="SAM" id="SignalP"/>
    </source>
</evidence>
<proteinExistence type="predicted"/>
<accession>A0A9D4NIS0</accession>
<keyword evidence="4" id="KW-1185">Reference proteome</keyword>
<sequence length="84" mass="9451">MATLRDMCVLLVIFNCIYASVHASKNSDCVNTYCKRDPCEYSDPEFMCANHPLAECRANYCNGCNYGFWENGVELADCLDVTFG</sequence>
<comment type="caution">
    <text evidence="3">The sequence shown here is derived from an EMBL/GenBank/DDBJ whole genome shotgun (WGS) entry which is preliminary data.</text>
</comment>
<feature type="chain" id="PRO_5040045520" evidence="1">
    <location>
        <begin position="24"/>
        <end position="84"/>
    </location>
</feature>
<dbReference type="Proteomes" id="UP000828390">
    <property type="component" value="Unassembled WGS sequence"/>
</dbReference>
<organism evidence="3 4">
    <name type="scientific">Dreissena polymorpha</name>
    <name type="common">Zebra mussel</name>
    <name type="synonym">Mytilus polymorpha</name>
    <dbReference type="NCBI Taxonomy" id="45954"/>
    <lineage>
        <taxon>Eukaryota</taxon>
        <taxon>Metazoa</taxon>
        <taxon>Spiralia</taxon>
        <taxon>Lophotrochozoa</taxon>
        <taxon>Mollusca</taxon>
        <taxon>Bivalvia</taxon>
        <taxon>Autobranchia</taxon>
        <taxon>Heteroconchia</taxon>
        <taxon>Euheterodonta</taxon>
        <taxon>Imparidentia</taxon>
        <taxon>Neoheterodontei</taxon>
        <taxon>Myida</taxon>
        <taxon>Dreissenoidea</taxon>
        <taxon>Dreissenidae</taxon>
        <taxon>Dreissena</taxon>
    </lineage>
</organism>
<evidence type="ECO:0000313" key="3">
    <source>
        <dbReference type="EMBL" id="KAH3893937.1"/>
    </source>
</evidence>
<reference evidence="3" key="1">
    <citation type="journal article" date="2019" name="bioRxiv">
        <title>The Genome of the Zebra Mussel, Dreissena polymorpha: A Resource for Invasive Species Research.</title>
        <authorList>
            <person name="McCartney M.A."/>
            <person name="Auch B."/>
            <person name="Kono T."/>
            <person name="Mallez S."/>
            <person name="Zhang Y."/>
            <person name="Obille A."/>
            <person name="Becker A."/>
            <person name="Abrahante J.E."/>
            <person name="Garbe J."/>
            <person name="Badalamenti J.P."/>
            <person name="Herman A."/>
            <person name="Mangelson H."/>
            <person name="Liachko I."/>
            <person name="Sullivan S."/>
            <person name="Sone E.D."/>
            <person name="Koren S."/>
            <person name="Silverstein K.A.T."/>
            <person name="Beckman K.B."/>
            <person name="Gohl D.M."/>
        </authorList>
    </citation>
    <scope>NUCLEOTIDE SEQUENCE</scope>
    <source>
        <strain evidence="3">Duluth1</strain>
        <tissue evidence="3">Whole animal</tissue>
    </source>
</reference>
<protein>
    <submittedName>
        <fullName evidence="3">Uncharacterized protein</fullName>
    </submittedName>
</protein>
<dbReference type="EMBL" id="JAIWYP010000001">
    <property type="protein sequence ID" value="KAH3893937.1"/>
    <property type="molecule type" value="Genomic_DNA"/>
</dbReference>
<feature type="signal peptide" evidence="1">
    <location>
        <begin position="1"/>
        <end position="23"/>
    </location>
</feature>
<evidence type="ECO:0000313" key="4">
    <source>
        <dbReference type="Proteomes" id="UP000828390"/>
    </source>
</evidence>
<evidence type="ECO:0000313" key="2">
    <source>
        <dbReference type="EMBL" id="KAH3751936.1"/>
    </source>
</evidence>
<reference evidence="3" key="2">
    <citation type="submission" date="2020-11" db="EMBL/GenBank/DDBJ databases">
        <authorList>
            <person name="McCartney M.A."/>
            <person name="Auch B."/>
            <person name="Kono T."/>
            <person name="Mallez S."/>
            <person name="Becker A."/>
            <person name="Gohl D.M."/>
            <person name="Silverstein K.A.T."/>
            <person name="Koren S."/>
            <person name="Bechman K.B."/>
            <person name="Herman A."/>
            <person name="Abrahante J.E."/>
            <person name="Garbe J."/>
        </authorList>
    </citation>
    <scope>NUCLEOTIDE SEQUENCE</scope>
    <source>
        <strain evidence="3">Duluth1</strain>
        <tissue evidence="3">Whole animal</tissue>
    </source>
</reference>
<gene>
    <name evidence="3" type="ORF">DPMN_018090</name>
    <name evidence="2" type="ORF">DPMN_186543</name>
</gene>
<dbReference type="EMBL" id="JAIWYP010000010">
    <property type="protein sequence ID" value="KAH3751936.1"/>
    <property type="molecule type" value="Genomic_DNA"/>
</dbReference>